<name>A0A2I2FSA7_9EURO</name>
<comment type="caution">
    <text evidence="1">The sequence shown here is derived from an EMBL/GenBank/DDBJ whole genome shotgun (WGS) entry which is preliminary data.</text>
</comment>
<organism evidence="1 2">
    <name type="scientific">Aspergillus steynii IBT 23096</name>
    <dbReference type="NCBI Taxonomy" id="1392250"/>
    <lineage>
        <taxon>Eukaryota</taxon>
        <taxon>Fungi</taxon>
        <taxon>Dikarya</taxon>
        <taxon>Ascomycota</taxon>
        <taxon>Pezizomycotina</taxon>
        <taxon>Eurotiomycetes</taxon>
        <taxon>Eurotiomycetidae</taxon>
        <taxon>Eurotiales</taxon>
        <taxon>Aspergillaceae</taxon>
        <taxon>Aspergillus</taxon>
        <taxon>Aspergillus subgen. Circumdati</taxon>
    </lineage>
</organism>
<dbReference type="Proteomes" id="UP000234275">
    <property type="component" value="Unassembled WGS sequence"/>
</dbReference>
<evidence type="ECO:0000313" key="2">
    <source>
        <dbReference type="Proteomes" id="UP000234275"/>
    </source>
</evidence>
<dbReference type="RefSeq" id="XP_024698820.1">
    <property type="nucleotide sequence ID" value="XM_024855263.1"/>
</dbReference>
<dbReference type="EMBL" id="MSFO01000010">
    <property type="protein sequence ID" value="PLB43518.1"/>
    <property type="molecule type" value="Genomic_DNA"/>
</dbReference>
<dbReference type="GeneID" id="36562969"/>
<protein>
    <submittedName>
        <fullName evidence="1">Uncharacterized protein</fullName>
    </submittedName>
</protein>
<proteinExistence type="predicted"/>
<evidence type="ECO:0000313" key="1">
    <source>
        <dbReference type="EMBL" id="PLB43518.1"/>
    </source>
</evidence>
<gene>
    <name evidence="1" type="ORF">P170DRAFT_54595</name>
</gene>
<dbReference type="AlphaFoldDB" id="A0A2I2FSA7"/>
<keyword evidence="2" id="KW-1185">Reference proteome</keyword>
<sequence length="160" mass="18061">MDGYHTSVARNAPGHVITRPLSIPYGRYQKPVRFQGVRYAPSGIKGQPHVSPLAHNPIVSQALLEINVLLAPVPVGETQFRRWIFRRPTDSLPGLLDRCQPLRRTYDSPLRRTEYSGRINYIPGPNWMERCASRAGVLVLIAIPCRRRLAPPAPQLQHNT</sequence>
<reference evidence="1 2" key="1">
    <citation type="submission" date="2016-12" db="EMBL/GenBank/DDBJ databases">
        <title>The genomes of Aspergillus section Nigri reveals drivers in fungal speciation.</title>
        <authorList>
            <consortium name="DOE Joint Genome Institute"/>
            <person name="Vesth T.C."/>
            <person name="Nybo J."/>
            <person name="Theobald S."/>
            <person name="Brandl J."/>
            <person name="Frisvad J.C."/>
            <person name="Nielsen K.F."/>
            <person name="Lyhne E.K."/>
            <person name="Kogle M.E."/>
            <person name="Kuo A."/>
            <person name="Riley R."/>
            <person name="Clum A."/>
            <person name="Nolan M."/>
            <person name="Lipzen A."/>
            <person name="Salamov A."/>
            <person name="Henrissat B."/>
            <person name="Wiebenga A."/>
            <person name="De Vries R.P."/>
            <person name="Grigoriev I.V."/>
            <person name="Mortensen U.H."/>
            <person name="Andersen M.R."/>
            <person name="Baker S.E."/>
        </authorList>
    </citation>
    <scope>NUCLEOTIDE SEQUENCE [LARGE SCALE GENOMIC DNA]</scope>
    <source>
        <strain evidence="1 2">IBT 23096</strain>
    </source>
</reference>
<accession>A0A2I2FSA7</accession>
<dbReference type="VEuPathDB" id="FungiDB:P170DRAFT_54595"/>